<comment type="similarity">
    <text evidence="3">Belongs to the acid sphingomyelinase family.</text>
</comment>
<keyword evidence="13" id="KW-1185">Reference proteome</keyword>
<comment type="subcellular location">
    <subcellularLocation>
        <location evidence="2">Secreted</location>
    </subcellularLocation>
</comment>
<keyword evidence="9" id="KW-0325">Glycoprotein</keyword>
<keyword evidence="6" id="KW-0732">Signal</keyword>
<dbReference type="PANTHER" id="PTHR10340">
    <property type="entry name" value="SPHINGOMYELIN PHOSPHODIESTERASE"/>
    <property type="match status" value="1"/>
</dbReference>
<keyword evidence="7" id="KW-0378">Hydrolase</keyword>
<gene>
    <name evidence="12" type="ORF">B7P43_G04318</name>
</gene>
<keyword evidence="5" id="KW-0479">Metal-binding</keyword>
<name>A0A2J7PEZ6_9NEOP</name>
<dbReference type="GO" id="GO:0016020">
    <property type="term" value="C:membrane"/>
    <property type="evidence" value="ECO:0007669"/>
    <property type="project" value="GOC"/>
</dbReference>
<evidence type="ECO:0000256" key="4">
    <source>
        <dbReference type="ARBA" id="ARBA00022525"/>
    </source>
</evidence>
<dbReference type="GO" id="GO:0005615">
    <property type="term" value="C:extracellular space"/>
    <property type="evidence" value="ECO:0007669"/>
    <property type="project" value="TreeGrafter"/>
</dbReference>
<reference evidence="12 13" key="1">
    <citation type="submission" date="2017-12" db="EMBL/GenBank/DDBJ databases">
        <title>Hemimetabolous genomes reveal molecular basis of termite eusociality.</title>
        <authorList>
            <person name="Harrison M.C."/>
            <person name="Jongepier E."/>
            <person name="Robertson H.M."/>
            <person name="Arning N."/>
            <person name="Bitard-Feildel T."/>
            <person name="Chao H."/>
            <person name="Childers C.P."/>
            <person name="Dinh H."/>
            <person name="Doddapaneni H."/>
            <person name="Dugan S."/>
            <person name="Gowin J."/>
            <person name="Greiner C."/>
            <person name="Han Y."/>
            <person name="Hu H."/>
            <person name="Hughes D.S.T."/>
            <person name="Huylmans A.-K."/>
            <person name="Kemena C."/>
            <person name="Kremer L.P.M."/>
            <person name="Lee S.L."/>
            <person name="Lopez-Ezquerra A."/>
            <person name="Mallet L."/>
            <person name="Monroy-Kuhn J.M."/>
            <person name="Moser A."/>
            <person name="Murali S.C."/>
            <person name="Muzny D.M."/>
            <person name="Otani S."/>
            <person name="Piulachs M.-D."/>
            <person name="Poelchau M."/>
            <person name="Qu J."/>
            <person name="Schaub F."/>
            <person name="Wada-Katsumata A."/>
            <person name="Worley K.C."/>
            <person name="Xie Q."/>
            <person name="Ylla G."/>
            <person name="Poulsen M."/>
            <person name="Gibbs R.A."/>
            <person name="Schal C."/>
            <person name="Richards S."/>
            <person name="Belles X."/>
            <person name="Korb J."/>
            <person name="Bornberg-Bauer E."/>
        </authorList>
    </citation>
    <scope>NUCLEOTIDE SEQUENCE [LARGE SCALE GENOMIC DNA]</scope>
    <source>
        <tissue evidence="12">Whole body</tissue>
    </source>
</reference>
<dbReference type="InterPro" id="IPR041805">
    <property type="entry name" value="ASMase/PPN1_MPP"/>
</dbReference>
<dbReference type="PANTHER" id="PTHR10340:SF29">
    <property type="entry name" value="SPHINGOMYELIN PHOSPHODIESTERASE"/>
    <property type="match status" value="1"/>
</dbReference>
<organism evidence="12 13">
    <name type="scientific">Cryptotermes secundus</name>
    <dbReference type="NCBI Taxonomy" id="105785"/>
    <lineage>
        <taxon>Eukaryota</taxon>
        <taxon>Metazoa</taxon>
        <taxon>Ecdysozoa</taxon>
        <taxon>Arthropoda</taxon>
        <taxon>Hexapoda</taxon>
        <taxon>Insecta</taxon>
        <taxon>Pterygota</taxon>
        <taxon>Neoptera</taxon>
        <taxon>Polyneoptera</taxon>
        <taxon>Dictyoptera</taxon>
        <taxon>Blattodea</taxon>
        <taxon>Blattoidea</taxon>
        <taxon>Termitoidae</taxon>
        <taxon>Kalotermitidae</taxon>
        <taxon>Cryptotermitinae</taxon>
        <taxon>Cryptotermes</taxon>
    </lineage>
</organism>
<dbReference type="InterPro" id="IPR004843">
    <property type="entry name" value="Calcineurin-like_PHP"/>
</dbReference>
<dbReference type="GO" id="GO:0046513">
    <property type="term" value="P:ceramide biosynthetic process"/>
    <property type="evidence" value="ECO:0007669"/>
    <property type="project" value="TreeGrafter"/>
</dbReference>
<evidence type="ECO:0000256" key="5">
    <source>
        <dbReference type="ARBA" id="ARBA00022723"/>
    </source>
</evidence>
<evidence type="ECO:0000256" key="6">
    <source>
        <dbReference type="ARBA" id="ARBA00022729"/>
    </source>
</evidence>
<feature type="domain" description="Calcineurin-like phosphoesterase" evidence="10">
    <location>
        <begin position="43"/>
        <end position="253"/>
    </location>
</feature>
<evidence type="ECO:0000259" key="10">
    <source>
        <dbReference type="Pfam" id="PF00149"/>
    </source>
</evidence>
<proteinExistence type="inferred from homology"/>
<keyword evidence="8" id="KW-0862">Zinc</keyword>
<evidence type="ECO:0000313" key="13">
    <source>
        <dbReference type="Proteomes" id="UP000235965"/>
    </source>
</evidence>
<dbReference type="GO" id="GO:0005764">
    <property type="term" value="C:lysosome"/>
    <property type="evidence" value="ECO:0007669"/>
    <property type="project" value="TreeGrafter"/>
</dbReference>
<sequence length="419" mass="47920">MYMPNGNAECGEPMCCRRTQGKPGNPDTAAGYWGDYRSCDIPWQAVQNTLHQIKGNHEKIDYIYMTGDIVDHGIWDTSIKKNTESIKNLLTVLKTEFPNTPVYPVLGNHESSPVNLFAPHNIDNKKVSTNWLYELSAELWTYWLPPETKETILQGGFYTVLVRPGFRIIALNSNLGYTANWWLIYDLKDQDGQLKWLAETLLQAEKNSEKVHILSHMPSGYNTCLKTWSREFHKIIHRFEATITAQFNGHTHNDHFYIYYATDEPTRANNIAFNGGSVTPFSDLNPNYKSYKMDSATYNILDSETWIYNLTKANMNGNATPTWVKMYSFKEAYGVESLSPTSLDKLLQNMATNRSLLEQYSRYYVKEADTALAKGCDRECLKKNLCEIVTAQMGEPTQCNILLKKIQTAGENNFNLVRS</sequence>
<dbReference type="CDD" id="cd00842">
    <property type="entry name" value="MPP_ASMase"/>
    <property type="match status" value="1"/>
</dbReference>
<evidence type="ECO:0000256" key="2">
    <source>
        <dbReference type="ARBA" id="ARBA00004613"/>
    </source>
</evidence>
<dbReference type="EMBL" id="NEVH01026086">
    <property type="protein sequence ID" value="PNF14908.1"/>
    <property type="molecule type" value="Genomic_DNA"/>
</dbReference>
<protein>
    <submittedName>
        <fullName evidence="12">Uncharacterized protein</fullName>
    </submittedName>
</protein>
<feature type="domain" description="Sphingomyelin phosphodiesterase C-terminal" evidence="11">
    <location>
        <begin position="284"/>
        <end position="391"/>
    </location>
</feature>
<evidence type="ECO:0000256" key="3">
    <source>
        <dbReference type="ARBA" id="ARBA00008234"/>
    </source>
</evidence>
<evidence type="ECO:0000256" key="1">
    <source>
        <dbReference type="ARBA" id="ARBA00001947"/>
    </source>
</evidence>
<comment type="cofactor">
    <cofactor evidence="1">
        <name>Zn(2+)</name>
        <dbReference type="ChEBI" id="CHEBI:29105"/>
    </cofactor>
</comment>
<dbReference type="EMBL" id="NEVH01026086">
    <property type="protein sequence ID" value="PNF14910.1"/>
    <property type="molecule type" value="Genomic_DNA"/>
</dbReference>
<dbReference type="GO" id="GO:0006685">
    <property type="term" value="P:sphingomyelin catabolic process"/>
    <property type="evidence" value="ECO:0007669"/>
    <property type="project" value="TreeGrafter"/>
</dbReference>
<dbReference type="InterPro" id="IPR045473">
    <property type="entry name" value="ASM_C"/>
</dbReference>
<dbReference type="InterPro" id="IPR029052">
    <property type="entry name" value="Metallo-depent_PP-like"/>
</dbReference>
<dbReference type="AlphaFoldDB" id="A0A2J7PEZ6"/>
<comment type="caution">
    <text evidence="12">The sequence shown here is derived from an EMBL/GenBank/DDBJ whole genome shotgun (WGS) entry which is preliminary data.</text>
</comment>
<evidence type="ECO:0000313" key="12">
    <source>
        <dbReference type="EMBL" id="PNF14910.1"/>
    </source>
</evidence>
<dbReference type="Pfam" id="PF19272">
    <property type="entry name" value="ASMase_C"/>
    <property type="match status" value="1"/>
</dbReference>
<evidence type="ECO:0000256" key="8">
    <source>
        <dbReference type="ARBA" id="ARBA00022833"/>
    </source>
</evidence>
<dbReference type="GO" id="GO:0046872">
    <property type="term" value="F:metal ion binding"/>
    <property type="evidence" value="ECO:0007669"/>
    <property type="project" value="UniProtKB-KW"/>
</dbReference>
<dbReference type="GO" id="GO:0061750">
    <property type="term" value="F:acid sphingomyelin phosphodiesterase activity"/>
    <property type="evidence" value="ECO:0007669"/>
    <property type="project" value="TreeGrafter"/>
</dbReference>
<dbReference type="OrthoDB" id="282973at2759"/>
<dbReference type="SUPFAM" id="SSF56300">
    <property type="entry name" value="Metallo-dependent phosphatases"/>
    <property type="match status" value="1"/>
</dbReference>
<dbReference type="Gene3D" id="3.60.21.10">
    <property type="match status" value="1"/>
</dbReference>
<evidence type="ECO:0000256" key="7">
    <source>
        <dbReference type="ARBA" id="ARBA00022801"/>
    </source>
</evidence>
<dbReference type="Pfam" id="PF00149">
    <property type="entry name" value="Metallophos"/>
    <property type="match status" value="1"/>
</dbReference>
<accession>A0A2J7PEZ6</accession>
<dbReference type="Proteomes" id="UP000235965">
    <property type="component" value="Unassembled WGS sequence"/>
</dbReference>
<evidence type="ECO:0000256" key="9">
    <source>
        <dbReference type="ARBA" id="ARBA00023180"/>
    </source>
</evidence>
<keyword evidence="4" id="KW-0964">Secreted</keyword>
<evidence type="ECO:0000259" key="11">
    <source>
        <dbReference type="Pfam" id="PF19272"/>
    </source>
</evidence>